<dbReference type="AlphaFoldDB" id="A0A2V2V6Q8"/>
<dbReference type="VEuPathDB" id="TriTrypDB:Tc_MARK_7198"/>
<dbReference type="VEuPathDB" id="TriTrypDB:TcCL_NonESM07793"/>
<protein>
    <submittedName>
        <fullName evidence="1">Uncharacterized protein</fullName>
    </submittedName>
</protein>
<gene>
    <name evidence="1" type="ORF">C4B63_40g127</name>
</gene>
<dbReference type="VEuPathDB" id="TriTrypDB:ECC02_005162"/>
<evidence type="ECO:0000313" key="1">
    <source>
        <dbReference type="EMBL" id="PWU92070.1"/>
    </source>
</evidence>
<dbReference type="VEuPathDB" id="TriTrypDB:TCDM_02181"/>
<accession>A0A2V2V6Q8</accession>
<sequence>MAPNQFVELVDTVEKYATRGSNECGCRIDTREESIPSNMLVGYPFANAEGVGVHLSYRKGDITLSTDVSSNPKSTWRDVLPTFLWTRSLRGQQHEVLLRLAMTPLFAYSFSHPDFTCSSEVNFMDGFRSKFTTSTQLSMRNQLGACVEYDPSRSGVIDYTVAFLRAGCSAVLGGDFIVQYNATRGLGVHTRIPVKPFMGAVALVERRRVIIGTEARSPCGAQMMMNLDLVNSRVMLAVVRNISTVWKFTFNYSAPLSGSSSAARRFGLVFTSQDAP</sequence>
<dbReference type="VEuPathDB" id="TriTrypDB:TcCLB.506155.10"/>
<dbReference type="VEuPathDB" id="TriTrypDB:TcG_06449"/>
<dbReference type="VEuPathDB" id="TriTrypDB:TCSYLVIO_008293"/>
<dbReference type="OrthoDB" id="270586at2759"/>
<proteinExistence type="predicted"/>
<dbReference type="Proteomes" id="UP000246121">
    <property type="component" value="Unassembled WGS sequence"/>
</dbReference>
<comment type="caution">
    <text evidence="1">The sequence shown here is derived from an EMBL/GenBank/DDBJ whole genome shotgun (WGS) entry which is preliminary data.</text>
</comment>
<dbReference type="VEuPathDB" id="TriTrypDB:TcBrA4_0025940"/>
<name>A0A2V2V6Q8_TRYCR</name>
<dbReference type="VEuPathDB" id="TriTrypDB:C3747_109g155"/>
<dbReference type="EMBL" id="PRFA01000040">
    <property type="protein sequence ID" value="PWU92070.1"/>
    <property type="molecule type" value="Genomic_DNA"/>
</dbReference>
<dbReference type="VEuPathDB" id="TriTrypDB:C4B63_40g127"/>
<dbReference type="VEuPathDB" id="TriTrypDB:BCY84_11661"/>
<reference evidence="1 2" key="1">
    <citation type="journal article" date="2018" name="Microb. Genom.">
        <title>Expanding an expanded genome: long-read sequencing of Trypanosoma cruzi.</title>
        <authorList>
            <person name="Berna L."/>
            <person name="Rodriguez M."/>
            <person name="Chiribao M.L."/>
            <person name="Parodi-Talice A."/>
            <person name="Pita S."/>
            <person name="Rijo G."/>
            <person name="Alvarez-Valin F."/>
            <person name="Robello C."/>
        </authorList>
    </citation>
    <scope>NUCLEOTIDE SEQUENCE [LARGE SCALE GENOMIC DNA]</scope>
    <source>
        <strain evidence="1 2">Dm28c</strain>
    </source>
</reference>
<dbReference type="VEuPathDB" id="TriTrypDB:TcCLB.458015.4"/>
<evidence type="ECO:0000313" key="2">
    <source>
        <dbReference type="Proteomes" id="UP000246121"/>
    </source>
</evidence>
<organism evidence="1 2">
    <name type="scientific">Trypanosoma cruzi</name>
    <dbReference type="NCBI Taxonomy" id="5693"/>
    <lineage>
        <taxon>Eukaryota</taxon>
        <taxon>Discoba</taxon>
        <taxon>Euglenozoa</taxon>
        <taxon>Kinetoplastea</taxon>
        <taxon>Metakinetoplastina</taxon>
        <taxon>Trypanosomatida</taxon>
        <taxon>Trypanosomatidae</taxon>
        <taxon>Trypanosoma</taxon>
        <taxon>Schizotrypanum</taxon>
    </lineage>
</organism>